<reference evidence="1 2" key="1">
    <citation type="submission" date="2018-03" db="EMBL/GenBank/DDBJ databases">
        <title>Phage therapy in agriculture - a green tech approach to combat plant pathogenic bacteria.</title>
        <authorList>
            <person name="Carstens A.B."/>
            <person name="Djurhuus A.M."/>
            <person name="Hansen L.H."/>
        </authorList>
    </citation>
    <scope>NUCLEOTIDE SEQUENCE [LARGE SCALE GENOMIC DNA]</scope>
</reference>
<dbReference type="Proteomes" id="UP000247194">
    <property type="component" value="Segment"/>
</dbReference>
<sequence>MTKQDYLQHAYSFHRWAQVFGLPWRDAGSKRFALLCKAKALIASDRASDME</sequence>
<organism evidence="1 2">
    <name type="scientific">Pseudomonas phage Nerthus</name>
    <dbReference type="NCBI Taxonomy" id="2163984"/>
    <lineage>
        <taxon>Viruses</taxon>
        <taxon>Duplodnaviria</taxon>
        <taxon>Heunggongvirae</taxon>
        <taxon>Uroviricota</taxon>
        <taxon>Caudoviricetes</taxon>
        <taxon>Autographivirales</taxon>
        <taxon>Autosignataviridae</taxon>
        <taxon>Colwellvirinae</taxon>
        <taxon>Nerthusvirus</taxon>
        <taxon>Nerthusvirus nerthus</taxon>
        <taxon>Uliginvirus nerthus</taxon>
    </lineage>
</organism>
<evidence type="ECO:0000313" key="1">
    <source>
        <dbReference type="EMBL" id="AWD90633.1"/>
    </source>
</evidence>
<dbReference type="RefSeq" id="YP_009800551.1">
    <property type="nucleotide sequence ID" value="NC_047955.1"/>
</dbReference>
<dbReference type="KEGG" id="vg:54991096"/>
<name>A0A2S1GMQ8_9CAUD</name>
<proteinExistence type="predicted"/>
<protein>
    <submittedName>
        <fullName evidence="1">Uncharacterized protein</fullName>
    </submittedName>
</protein>
<keyword evidence="2" id="KW-1185">Reference proteome</keyword>
<dbReference type="GeneID" id="54991096"/>
<dbReference type="EMBL" id="MH113813">
    <property type="protein sequence ID" value="AWD90633.1"/>
    <property type="molecule type" value="Genomic_DNA"/>
</dbReference>
<accession>A0A2S1GMQ8</accession>
<evidence type="ECO:0000313" key="2">
    <source>
        <dbReference type="Proteomes" id="UP000247194"/>
    </source>
</evidence>